<dbReference type="Pfam" id="PF01850">
    <property type="entry name" value="PIN"/>
    <property type="match status" value="1"/>
</dbReference>
<dbReference type="AlphaFoldDB" id="A0A369VYI8"/>
<dbReference type="OrthoDB" id="9798990at2"/>
<sequence length="126" mass="13525">MVEGDAKLGHQARLLIDRERESGSVSIAAISLWETAMLVDKNKIALSAPVHEWFEFVFASEGFELAPISVNIGVDAGSLPGDIHGDPADRLIVATARALARPVLTVDRKILGYAANGHVQAIDARR</sequence>
<comment type="caution">
    <text evidence="2">The sequence shown here is derived from an EMBL/GenBank/DDBJ whole genome shotgun (WGS) entry which is preliminary data.</text>
</comment>
<dbReference type="InterPro" id="IPR052919">
    <property type="entry name" value="TA_system_RNase"/>
</dbReference>
<accession>A0A369VYI8</accession>
<evidence type="ECO:0000313" key="2">
    <source>
        <dbReference type="EMBL" id="RDE06122.1"/>
    </source>
</evidence>
<dbReference type="Gene3D" id="3.40.50.1010">
    <property type="entry name" value="5'-nuclease"/>
    <property type="match status" value="1"/>
</dbReference>
<dbReference type="EMBL" id="QQNB01000002">
    <property type="protein sequence ID" value="RDE06122.1"/>
    <property type="molecule type" value="Genomic_DNA"/>
</dbReference>
<dbReference type="PANTHER" id="PTHR36173:SF1">
    <property type="entry name" value="RIBONUCLEASE VAPC22"/>
    <property type="match status" value="1"/>
</dbReference>
<dbReference type="InterPro" id="IPR029060">
    <property type="entry name" value="PIN-like_dom_sf"/>
</dbReference>
<dbReference type="Proteomes" id="UP000253918">
    <property type="component" value="Unassembled WGS sequence"/>
</dbReference>
<reference evidence="2 3" key="1">
    <citation type="submission" date="2018-07" db="EMBL/GenBank/DDBJ databases">
        <title>a novel species of Sphingomonas isolated from the rhizosphere soil of Araceae plant.</title>
        <authorList>
            <person name="Zhiyong W."/>
            <person name="Qinglan Z."/>
            <person name="Zhiwei F."/>
            <person name="Ding X."/>
            <person name="Gejiao W."/>
            <person name="Shixue Z."/>
        </authorList>
    </citation>
    <scope>NUCLEOTIDE SEQUENCE [LARGE SCALE GENOMIC DNA]</scope>
    <source>
        <strain evidence="2 3">WZY 27</strain>
    </source>
</reference>
<dbReference type="PANTHER" id="PTHR36173">
    <property type="entry name" value="RIBONUCLEASE VAPC16-RELATED"/>
    <property type="match status" value="1"/>
</dbReference>
<gene>
    <name evidence="2" type="ORF">DVW87_10475</name>
</gene>
<organism evidence="2 3">
    <name type="scientific">Sphingomonas aracearum</name>
    <dbReference type="NCBI Taxonomy" id="2283317"/>
    <lineage>
        <taxon>Bacteria</taxon>
        <taxon>Pseudomonadati</taxon>
        <taxon>Pseudomonadota</taxon>
        <taxon>Alphaproteobacteria</taxon>
        <taxon>Sphingomonadales</taxon>
        <taxon>Sphingomonadaceae</taxon>
        <taxon>Sphingomonas</taxon>
    </lineage>
</organism>
<protein>
    <submittedName>
        <fullName evidence="2">Type II toxin-antitoxin system VapC family toxin</fullName>
    </submittedName>
</protein>
<evidence type="ECO:0000313" key="3">
    <source>
        <dbReference type="Proteomes" id="UP000253918"/>
    </source>
</evidence>
<keyword evidence="3" id="KW-1185">Reference proteome</keyword>
<name>A0A369VYI8_9SPHN</name>
<dbReference type="CDD" id="cd09872">
    <property type="entry name" value="PIN_Sll0205-like"/>
    <property type="match status" value="1"/>
</dbReference>
<dbReference type="InterPro" id="IPR002716">
    <property type="entry name" value="PIN_dom"/>
</dbReference>
<dbReference type="SUPFAM" id="SSF88723">
    <property type="entry name" value="PIN domain-like"/>
    <property type="match status" value="1"/>
</dbReference>
<feature type="domain" description="PIN" evidence="1">
    <location>
        <begin position="11"/>
        <end position="110"/>
    </location>
</feature>
<proteinExistence type="predicted"/>
<evidence type="ECO:0000259" key="1">
    <source>
        <dbReference type="Pfam" id="PF01850"/>
    </source>
</evidence>
<dbReference type="InterPro" id="IPR041705">
    <property type="entry name" value="PIN_Sll0205"/>
</dbReference>